<keyword evidence="1" id="KW-0547">Nucleotide-binding</keyword>
<protein>
    <recommendedName>
        <fullName evidence="3">Tubulin/FtsZ GTPase domain-containing protein</fullName>
    </recommendedName>
</protein>
<dbReference type="InterPro" id="IPR003008">
    <property type="entry name" value="Tubulin_FtsZ_GTPase"/>
</dbReference>
<feature type="non-terminal residue" evidence="4">
    <location>
        <position position="1"/>
    </location>
</feature>
<dbReference type="PROSITE" id="PS00227">
    <property type="entry name" value="TUBULIN"/>
    <property type="match status" value="1"/>
</dbReference>
<reference evidence="5" key="1">
    <citation type="submission" date="2017-09" db="EMBL/GenBank/DDBJ databases">
        <title>Depth-based differentiation of microbial function through sediment-hosted aquifers and enrichment of novel symbionts in the deep terrestrial subsurface.</title>
        <authorList>
            <person name="Probst A.J."/>
            <person name="Ladd B."/>
            <person name="Jarett J.K."/>
            <person name="Geller-Mcgrath D.E."/>
            <person name="Sieber C.M.K."/>
            <person name="Emerson J.B."/>
            <person name="Anantharaman K."/>
            <person name="Thomas B.C."/>
            <person name="Malmstrom R."/>
            <person name="Stieglmeier M."/>
            <person name="Klingl A."/>
            <person name="Woyke T."/>
            <person name="Ryan C.M."/>
            <person name="Banfield J.F."/>
        </authorList>
    </citation>
    <scope>NUCLEOTIDE SEQUENCE [LARGE SCALE GENOMIC DNA]</scope>
</reference>
<comment type="caution">
    <text evidence="4">The sequence shown here is derived from an EMBL/GenBank/DDBJ whole genome shotgun (WGS) entry which is preliminary data.</text>
</comment>
<dbReference type="Proteomes" id="UP000228497">
    <property type="component" value="Unassembled WGS sequence"/>
</dbReference>
<accession>A0A2M7FD94</accession>
<evidence type="ECO:0000256" key="1">
    <source>
        <dbReference type="ARBA" id="ARBA00022741"/>
    </source>
</evidence>
<evidence type="ECO:0000256" key="2">
    <source>
        <dbReference type="ARBA" id="ARBA00023134"/>
    </source>
</evidence>
<feature type="domain" description="Tubulin/FtsZ GTPase" evidence="3">
    <location>
        <begin position="6"/>
        <end position="140"/>
    </location>
</feature>
<dbReference type="SUPFAM" id="SSF52490">
    <property type="entry name" value="Tubulin nucleotide-binding domain-like"/>
    <property type="match status" value="1"/>
</dbReference>
<dbReference type="Gene3D" id="3.40.50.1440">
    <property type="entry name" value="Tubulin/FtsZ, GTPase domain"/>
    <property type="match status" value="1"/>
</dbReference>
<dbReference type="InterPro" id="IPR036525">
    <property type="entry name" value="Tubulin/FtsZ_GTPase_sf"/>
</dbReference>
<evidence type="ECO:0000313" key="4">
    <source>
        <dbReference type="EMBL" id="PIV87226.1"/>
    </source>
</evidence>
<dbReference type="AlphaFoldDB" id="A0A2M7FD94"/>
<dbReference type="EMBL" id="PFFD01000033">
    <property type="protein sequence ID" value="PIV87226.1"/>
    <property type="molecule type" value="Genomic_DNA"/>
</dbReference>
<dbReference type="GO" id="GO:0007017">
    <property type="term" value="P:microtubule-based process"/>
    <property type="evidence" value="ECO:0007669"/>
    <property type="project" value="InterPro"/>
</dbReference>
<organism evidence="4 5">
    <name type="scientific">Candidatus Kaiserbacteria bacterium CG17_big_fil_post_rev_8_21_14_2_50_51_7</name>
    <dbReference type="NCBI Taxonomy" id="1974613"/>
    <lineage>
        <taxon>Bacteria</taxon>
        <taxon>Candidatus Kaiseribacteriota</taxon>
    </lineage>
</organism>
<evidence type="ECO:0000313" key="5">
    <source>
        <dbReference type="Proteomes" id="UP000228497"/>
    </source>
</evidence>
<feature type="non-terminal residue" evidence="4">
    <location>
        <position position="142"/>
    </location>
</feature>
<sequence length="142" mass="14932">GGALSQAFYNVGYRKVLAVNTSPNDLAKLTLPKQNQFVMETSAAGSGKDRAEGRKAAEKHADRVQEAMVNLFGDATDRILVLASTGGGTGSGGLTSIVHAAREYFTAMGKSPRVGVMAVLPTRTASATERANTYNCLEEIIP</sequence>
<name>A0A2M7FD94_9BACT</name>
<dbReference type="GO" id="GO:0005874">
    <property type="term" value="C:microtubule"/>
    <property type="evidence" value="ECO:0007669"/>
    <property type="project" value="InterPro"/>
</dbReference>
<dbReference type="InterPro" id="IPR017975">
    <property type="entry name" value="Tubulin_CS"/>
</dbReference>
<proteinExistence type="predicted"/>
<dbReference type="Pfam" id="PF00091">
    <property type="entry name" value="Tubulin"/>
    <property type="match status" value="1"/>
</dbReference>
<dbReference type="GO" id="GO:0005525">
    <property type="term" value="F:GTP binding"/>
    <property type="evidence" value="ECO:0007669"/>
    <property type="project" value="UniProtKB-KW"/>
</dbReference>
<gene>
    <name evidence="4" type="ORF">COW49_00755</name>
</gene>
<evidence type="ECO:0000259" key="3">
    <source>
        <dbReference type="Pfam" id="PF00091"/>
    </source>
</evidence>
<keyword evidence="2" id="KW-0342">GTP-binding</keyword>